<dbReference type="Proteomes" id="UP001163846">
    <property type="component" value="Unassembled WGS sequence"/>
</dbReference>
<feature type="compositionally biased region" description="Basic and acidic residues" evidence="1">
    <location>
        <begin position="514"/>
        <end position="527"/>
    </location>
</feature>
<keyword evidence="3" id="KW-1185">Reference proteome</keyword>
<evidence type="ECO:0000313" key="3">
    <source>
        <dbReference type="Proteomes" id="UP001163846"/>
    </source>
</evidence>
<feature type="compositionally biased region" description="Basic and acidic residues" evidence="1">
    <location>
        <begin position="232"/>
        <end position="244"/>
    </location>
</feature>
<feature type="compositionally biased region" description="Gly residues" evidence="1">
    <location>
        <begin position="477"/>
        <end position="489"/>
    </location>
</feature>
<dbReference type="AlphaFoldDB" id="A0AA38U5J0"/>
<feature type="compositionally biased region" description="Basic residues" evidence="1">
    <location>
        <begin position="458"/>
        <end position="468"/>
    </location>
</feature>
<reference evidence="2" key="1">
    <citation type="submission" date="2022-08" db="EMBL/GenBank/DDBJ databases">
        <authorList>
            <consortium name="DOE Joint Genome Institute"/>
            <person name="Min B."/>
            <person name="Riley R."/>
            <person name="Sierra-Patev S."/>
            <person name="Naranjo-Ortiz M."/>
            <person name="Looney B."/>
            <person name="Konkel Z."/>
            <person name="Slot J.C."/>
            <person name="Sakamoto Y."/>
            <person name="Steenwyk J.L."/>
            <person name="Rokas A."/>
            <person name="Carro J."/>
            <person name="Camarero S."/>
            <person name="Ferreira P."/>
            <person name="Molpeceres G."/>
            <person name="Ruiz-Duenas F.J."/>
            <person name="Serrano A."/>
            <person name="Henrissat B."/>
            <person name="Drula E."/>
            <person name="Hughes K.W."/>
            <person name="Mata J.L."/>
            <person name="Ishikawa N.K."/>
            <person name="Vargas-Isla R."/>
            <person name="Ushijima S."/>
            <person name="Smith C.A."/>
            <person name="Ahrendt S."/>
            <person name="Andreopoulos W."/>
            <person name="He G."/>
            <person name="Labutti K."/>
            <person name="Lipzen A."/>
            <person name="Ng V."/>
            <person name="Sandor L."/>
            <person name="Barry K."/>
            <person name="Martinez A.T."/>
            <person name="Xiao Y."/>
            <person name="Gibbons J.G."/>
            <person name="Terashima K."/>
            <person name="Hibbett D.S."/>
            <person name="Grigoriev I.V."/>
        </authorList>
    </citation>
    <scope>NUCLEOTIDE SEQUENCE</scope>
    <source>
        <strain evidence="2">TFB9207</strain>
    </source>
</reference>
<feature type="compositionally biased region" description="Gly residues" evidence="1">
    <location>
        <begin position="529"/>
        <end position="538"/>
    </location>
</feature>
<feature type="region of interest" description="Disordered" evidence="1">
    <location>
        <begin position="211"/>
        <end position="249"/>
    </location>
</feature>
<name>A0AA38U5J0_9AGAR</name>
<accession>A0AA38U5J0</accession>
<feature type="region of interest" description="Disordered" evidence="1">
    <location>
        <begin position="420"/>
        <end position="545"/>
    </location>
</feature>
<protein>
    <submittedName>
        <fullName evidence="2">Uncharacterized protein</fullName>
    </submittedName>
</protein>
<sequence length="613" mass="67329">MREGYLEDTLSLSGMKALGMMDSAGEKDPYVDEADALVEEEYQPSKGKDRHGLDRKPLASYTVVWFSWWYYELTVGQLTSKLNISMMPRAGMKRCSNTCDRGTYRIYGQLSRTSEKSSKSGRSCTRKSKRSSRNSLRYISAVESANLEGTIGVGYLFSVSLLIWPGSCIEENSMLMLWDVFTSRRVDRIDADEAEEIDTKSMFNSKLLPKESQKSSRGFDSKFDASIPSSSDLEHLSKTREKNQRALSQREVVKDQDIVRSKLRSEIIPVNKGRLNNQLIMINETQIIAANSTSRTSLQANIHPLPTPSPSPPRTLGVGESHLPHAPLFLTTSAPWIHTTDEVQRRDADNPSVPLPSAYSGDPVDALLSGDEIQSRDFLSSQYAKRLDVNDLILSNNEGREKTDLVGPTDTVGLLGNTILSGEHTEAGKSLQEDNSTNTRRKKNNGADTEDGEEGRGSKRSRCGKSRGNKSGDKSRGAGGSRRGGGGRCSGCPRNGINIQRRTRSGIAAGAGSHESHEGLDYGHDEGSGEGLGGGSSEGFGASDRSFVHSKGLHESRTGNLPPKIMTRDLELTRVNIDLSGRCTTCESPGFRQVFEPAIHLEVTWRYLEVSHI</sequence>
<evidence type="ECO:0000313" key="2">
    <source>
        <dbReference type="EMBL" id="KAJ3832739.1"/>
    </source>
</evidence>
<proteinExistence type="predicted"/>
<evidence type="ECO:0000256" key="1">
    <source>
        <dbReference type="SAM" id="MobiDB-lite"/>
    </source>
</evidence>
<feature type="compositionally biased region" description="Basic and acidic residues" evidence="1">
    <location>
        <begin position="211"/>
        <end position="223"/>
    </location>
</feature>
<organism evidence="2 3">
    <name type="scientific">Lentinula raphanica</name>
    <dbReference type="NCBI Taxonomy" id="153919"/>
    <lineage>
        <taxon>Eukaryota</taxon>
        <taxon>Fungi</taxon>
        <taxon>Dikarya</taxon>
        <taxon>Basidiomycota</taxon>
        <taxon>Agaricomycotina</taxon>
        <taxon>Agaricomycetes</taxon>
        <taxon>Agaricomycetidae</taxon>
        <taxon>Agaricales</taxon>
        <taxon>Marasmiineae</taxon>
        <taxon>Omphalotaceae</taxon>
        <taxon>Lentinula</taxon>
    </lineage>
</organism>
<comment type="caution">
    <text evidence="2">The sequence shown here is derived from an EMBL/GenBank/DDBJ whole genome shotgun (WGS) entry which is preliminary data.</text>
</comment>
<dbReference type="EMBL" id="MU806866">
    <property type="protein sequence ID" value="KAJ3832739.1"/>
    <property type="molecule type" value="Genomic_DNA"/>
</dbReference>
<gene>
    <name evidence="2" type="ORF">F5878DRAFT_646521</name>
</gene>